<evidence type="ECO:0000256" key="2">
    <source>
        <dbReference type="ARBA" id="ARBA00004286"/>
    </source>
</evidence>
<dbReference type="Proteomes" id="UP000005238">
    <property type="component" value="Unassembled WGS sequence"/>
</dbReference>
<dbReference type="SMART" id="SM00317">
    <property type="entry name" value="SET"/>
    <property type="match status" value="1"/>
</dbReference>
<evidence type="ECO:0000256" key="1">
    <source>
        <dbReference type="ARBA" id="ARBA00004123"/>
    </source>
</evidence>
<reference evidence="12" key="1">
    <citation type="journal article" date="2006" name="Science">
        <title>Phytophthora genome sequences uncover evolutionary origins and mechanisms of pathogenesis.</title>
        <authorList>
            <person name="Tyler B.M."/>
            <person name="Tripathy S."/>
            <person name="Zhang X."/>
            <person name="Dehal P."/>
            <person name="Jiang R.H."/>
            <person name="Aerts A."/>
            <person name="Arredondo F.D."/>
            <person name="Baxter L."/>
            <person name="Bensasson D."/>
            <person name="Beynon J.L."/>
            <person name="Chapman J."/>
            <person name="Damasceno C.M."/>
            <person name="Dorrance A.E."/>
            <person name="Dou D."/>
            <person name="Dickerman A.W."/>
            <person name="Dubchak I.L."/>
            <person name="Garbelotto M."/>
            <person name="Gijzen M."/>
            <person name="Gordon S.G."/>
            <person name="Govers F."/>
            <person name="Grunwald N.J."/>
            <person name="Huang W."/>
            <person name="Ivors K.L."/>
            <person name="Jones R.W."/>
            <person name="Kamoun S."/>
            <person name="Krampis K."/>
            <person name="Lamour K.H."/>
            <person name="Lee M.K."/>
            <person name="McDonald W.H."/>
            <person name="Medina M."/>
            <person name="Meijer H.J."/>
            <person name="Nordberg E.K."/>
            <person name="Maclean D.J."/>
            <person name="Ospina-Giraldo M.D."/>
            <person name="Morris P.F."/>
            <person name="Phuntumart V."/>
            <person name="Putnam N.H."/>
            <person name="Rash S."/>
            <person name="Rose J.K."/>
            <person name="Sakihama Y."/>
            <person name="Salamov A.A."/>
            <person name="Savidor A."/>
            <person name="Scheuring C.F."/>
            <person name="Smith B.M."/>
            <person name="Sobral B.W."/>
            <person name="Terry A."/>
            <person name="Torto-Alalibo T.A."/>
            <person name="Win J."/>
            <person name="Xu Z."/>
            <person name="Zhang H."/>
            <person name="Grigoriev I.V."/>
            <person name="Rokhsar D.S."/>
            <person name="Boore J.L."/>
        </authorList>
    </citation>
    <scope>NUCLEOTIDE SEQUENCE [LARGE SCALE GENOMIC DNA]</scope>
    <source>
        <strain evidence="12">Pr102</strain>
    </source>
</reference>
<evidence type="ECO:0000256" key="7">
    <source>
        <dbReference type="ARBA" id="ARBA00023242"/>
    </source>
</evidence>
<keyword evidence="7" id="KW-0539">Nucleus</keyword>
<dbReference type="PROSITE" id="PS50280">
    <property type="entry name" value="SET"/>
    <property type="match status" value="1"/>
</dbReference>
<dbReference type="InterPro" id="IPR006560">
    <property type="entry name" value="AWS_dom"/>
</dbReference>
<dbReference type="GO" id="GO:0005634">
    <property type="term" value="C:nucleus"/>
    <property type="evidence" value="ECO:0007669"/>
    <property type="project" value="UniProtKB-SubCell"/>
</dbReference>
<dbReference type="InParanoid" id="H3HAX4"/>
<evidence type="ECO:0000256" key="6">
    <source>
        <dbReference type="ARBA" id="ARBA00022691"/>
    </source>
</evidence>
<dbReference type="EnsemblProtists" id="Phyra93503">
    <property type="protein sequence ID" value="Phyra93503"/>
    <property type="gene ID" value="Phyra93503"/>
</dbReference>
<keyword evidence="5" id="KW-0808">Transferase</keyword>
<dbReference type="AlphaFoldDB" id="H3HAX4"/>
<dbReference type="EMBL" id="DS565999">
    <property type="status" value="NOT_ANNOTATED_CDS"/>
    <property type="molecule type" value="Genomic_DNA"/>
</dbReference>
<dbReference type="eggNOG" id="KOG1083">
    <property type="taxonomic scope" value="Eukaryota"/>
</dbReference>
<reference evidence="11" key="2">
    <citation type="submission" date="2015-06" db="UniProtKB">
        <authorList>
            <consortium name="EnsemblProtists"/>
        </authorList>
    </citation>
    <scope>IDENTIFICATION</scope>
    <source>
        <strain evidence="11">Pr102</strain>
    </source>
</reference>
<comment type="subcellular location">
    <subcellularLocation>
        <location evidence="2">Chromosome</location>
    </subcellularLocation>
    <subcellularLocation>
        <location evidence="1">Nucleus</location>
    </subcellularLocation>
</comment>
<dbReference type="GO" id="GO:0005694">
    <property type="term" value="C:chromosome"/>
    <property type="evidence" value="ECO:0007669"/>
    <property type="project" value="UniProtKB-SubCell"/>
</dbReference>
<dbReference type="Pfam" id="PF17907">
    <property type="entry name" value="AWS"/>
    <property type="match status" value="1"/>
</dbReference>
<dbReference type="PROSITE" id="PS50868">
    <property type="entry name" value="POST_SET"/>
    <property type="match status" value="1"/>
</dbReference>
<evidence type="ECO:0000313" key="11">
    <source>
        <dbReference type="EnsemblProtists" id="Phyra93503"/>
    </source>
</evidence>
<evidence type="ECO:0000256" key="8">
    <source>
        <dbReference type="SAM" id="MobiDB-lite"/>
    </source>
</evidence>
<protein>
    <recommendedName>
        <fullName evidence="13">Histone-lysine N-methyltransferase</fullName>
    </recommendedName>
</protein>
<dbReference type="InterPro" id="IPR003616">
    <property type="entry name" value="Post-SET_dom"/>
</dbReference>
<dbReference type="InterPro" id="IPR001214">
    <property type="entry name" value="SET_dom"/>
</dbReference>
<feature type="region of interest" description="Disordered" evidence="8">
    <location>
        <begin position="315"/>
        <end position="343"/>
    </location>
</feature>
<feature type="domain" description="Post-SET" evidence="10">
    <location>
        <begin position="216"/>
        <end position="232"/>
    </location>
</feature>
<feature type="compositionally biased region" description="Basic and acidic residues" evidence="8">
    <location>
        <begin position="1"/>
        <end position="11"/>
    </location>
</feature>
<evidence type="ECO:0000256" key="5">
    <source>
        <dbReference type="ARBA" id="ARBA00022679"/>
    </source>
</evidence>
<evidence type="ECO:0000313" key="12">
    <source>
        <dbReference type="Proteomes" id="UP000005238"/>
    </source>
</evidence>
<feature type="compositionally biased region" description="Basic and acidic residues" evidence="8">
    <location>
        <begin position="316"/>
        <end position="336"/>
    </location>
</feature>
<proteinExistence type="predicted"/>
<keyword evidence="3" id="KW-0158">Chromosome</keyword>
<evidence type="ECO:0000259" key="9">
    <source>
        <dbReference type="PROSITE" id="PS50280"/>
    </source>
</evidence>
<keyword evidence="6" id="KW-0949">S-adenosyl-L-methionine</keyword>
<keyword evidence="12" id="KW-1185">Reference proteome</keyword>
<dbReference type="SUPFAM" id="SSF82199">
    <property type="entry name" value="SET domain"/>
    <property type="match status" value="1"/>
</dbReference>
<dbReference type="GO" id="GO:0032259">
    <property type="term" value="P:methylation"/>
    <property type="evidence" value="ECO:0007669"/>
    <property type="project" value="UniProtKB-KW"/>
</dbReference>
<evidence type="ECO:0000256" key="4">
    <source>
        <dbReference type="ARBA" id="ARBA00022603"/>
    </source>
</evidence>
<evidence type="ECO:0000256" key="3">
    <source>
        <dbReference type="ARBA" id="ARBA00022454"/>
    </source>
</evidence>
<dbReference type="HOGENOM" id="CLU_693509_0_0_1"/>
<dbReference type="InterPro" id="IPR046341">
    <property type="entry name" value="SET_dom_sf"/>
</dbReference>
<name>H3HAX4_PHYRM</name>
<dbReference type="PANTHER" id="PTHR22884">
    <property type="entry name" value="SET DOMAIN PROTEINS"/>
    <property type="match status" value="1"/>
</dbReference>
<accession>H3HAX4</accession>
<dbReference type="VEuPathDB" id="FungiDB:KRP22_597"/>
<dbReference type="GO" id="GO:0042054">
    <property type="term" value="F:histone methyltransferase activity"/>
    <property type="evidence" value="ECO:0007669"/>
    <property type="project" value="InterPro"/>
</dbReference>
<dbReference type="STRING" id="164328.H3HAX4"/>
<sequence length="343" mass="39392">MKEEAPSKEDDAVGDLSALSLGSGDPEQAFRASRVSGSRSIEVALAEIQIIKHNVYVQRKERSLPEALVECIPGHCKCGDRCDNMRIQRGFMPSSQLVNYGGKGLGLKLLEDIKTGSFVGEYMGEIVTEQEYYMRRVLYHNEKHRYMMVLSGGEVIDATRMGGWARFINHSCNPNCGVEKWDVNGEERCAIFALRDITAGEELTFDYKFESFSKAEITECLCGAPNCRKKADALMQRMARQRLLSSHDIRVLRRSHVMLERNLTWHMEDDFAHLALLPYFIPEHSSMMKHTPELKHVPDFFDWRDLPNFPKRVPRASREAKVKRLRDITESLQDRQKRPKNPI</sequence>
<dbReference type="InterPro" id="IPR050777">
    <property type="entry name" value="SET2_Histone-Lys_MeTrsfase"/>
</dbReference>
<evidence type="ECO:0000259" key="10">
    <source>
        <dbReference type="PROSITE" id="PS50868"/>
    </source>
</evidence>
<dbReference type="OMA" id="NPNCGVE"/>
<feature type="domain" description="SET" evidence="9">
    <location>
        <begin position="93"/>
        <end position="208"/>
    </location>
</feature>
<feature type="region of interest" description="Disordered" evidence="8">
    <location>
        <begin position="1"/>
        <end position="26"/>
    </location>
</feature>
<organism evidence="11 12">
    <name type="scientific">Phytophthora ramorum</name>
    <name type="common">Sudden oak death agent</name>
    <dbReference type="NCBI Taxonomy" id="164328"/>
    <lineage>
        <taxon>Eukaryota</taxon>
        <taxon>Sar</taxon>
        <taxon>Stramenopiles</taxon>
        <taxon>Oomycota</taxon>
        <taxon>Peronosporomycetes</taxon>
        <taxon>Peronosporales</taxon>
        <taxon>Peronosporaceae</taxon>
        <taxon>Phytophthora</taxon>
    </lineage>
</organism>
<keyword evidence="4" id="KW-0489">Methyltransferase</keyword>
<dbReference type="VEuPathDB" id="FungiDB:KRP23_7419"/>
<dbReference type="Gene3D" id="2.170.270.10">
    <property type="entry name" value="SET domain"/>
    <property type="match status" value="1"/>
</dbReference>
<dbReference type="Pfam" id="PF00856">
    <property type="entry name" value="SET"/>
    <property type="match status" value="1"/>
</dbReference>
<evidence type="ECO:0008006" key="13">
    <source>
        <dbReference type="Google" id="ProtNLM"/>
    </source>
</evidence>